<reference evidence="2" key="3">
    <citation type="journal article" date="2017" name="Nature">
        <title>Genome sequence of the progenitor of the wheat D genome Aegilops tauschii.</title>
        <authorList>
            <person name="Luo M.C."/>
            <person name="Gu Y.Q."/>
            <person name="Puiu D."/>
            <person name="Wang H."/>
            <person name="Twardziok S.O."/>
            <person name="Deal K.R."/>
            <person name="Huo N."/>
            <person name="Zhu T."/>
            <person name="Wang L."/>
            <person name="Wang Y."/>
            <person name="McGuire P.E."/>
            <person name="Liu S."/>
            <person name="Long H."/>
            <person name="Ramasamy R.K."/>
            <person name="Rodriguez J.C."/>
            <person name="Van S.L."/>
            <person name="Yuan L."/>
            <person name="Wang Z."/>
            <person name="Xia Z."/>
            <person name="Xiao L."/>
            <person name="Anderson O.D."/>
            <person name="Ouyang S."/>
            <person name="Liang Y."/>
            <person name="Zimin A.V."/>
            <person name="Pertea G."/>
            <person name="Qi P."/>
            <person name="Bennetzen J.L."/>
            <person name="Dai X."/>
            <person name="Dawson M.W."/>
            <person name="Muller H.G."/>
            <person name="Kugler K."/>
            <person name="Rivarola-Duarte L."/>
            <person name="Spannagl M."/>
            <person name="Mayer K.F.X."/>
            <person name="Lu F.H."/>
            <person name="Bevan M.W."/>
            <person name="Leroy P."/>
            <person name="Li P."/>
            <person name="You F.M."/>
            <person name="Sun Q."/>
            <person name="Liu Z."/>
            <person name="Lyons E."/>
            <person name="Wicker T."/>
            <person name="Salzberg S.L."/>
            <person name="Devos K.M."/>
            <person name="Dvorak J."/>
        </authorList>
    </citation>
    <scope>NUCLEOTIDE SEQUENCE [LARGE SCALE GENOMIC DNA]</scope>
    <source>
        <strain evidence="2">cv. AL8/78</strain>
    </source>
</reference>
<sequence length="71" mass="7842">RLGLTSSDLTNRHVPPLPLHFLPFLVNRSSAPAASGKGNHEKDAPVTHSRAAGRRFLRLPPPRRKISNELD</sequence>
<name>A0A453HPV0_AEGTS</name>
<evidence type="ECO:0000313" key="3">
    <source>
        <dbReference type="Proteomes" id="UP000015105"/>
    </source>
</evidence>
<evidence type="ECO:0000256" key="1">
    <source>
        <dbReference type="SAM" id="MobiDB-lite"/>
    </source>
</evidence>
<feature type="region of interest" description="Disordered" evidence="1">
    <location>
        <begin position="30"/>
        <end position="71"/>
    </location>
</feature>
<reference evidence="2" key="4">
    <citation type="submission" date="2019-03" db="UniProtKB">
        <authorList>
            <consortium name="EnsemblPlants"/>
        </authorList>
    </citation>
    <scope>IDENTIFICATION</scope>
</reference>
<evidence type="ECO:0000313" key="2">
    <source>
        <dbReference type="EnsemblPlants" id="AET4Gv20265900.1"/>
    </source>
</evidence>
<organism evidence="2 3">
    <name type="scientific">Aegilops tauschii subsp. strangulata</name>
    <name type="common">Goatgrass</name>
    <dbReference type="NCBI Taxonomy" id="200361"/>
    <lineage>
        <taxon>Eukaryota</taxon>
        <taxon>Viridiplantae</taxon>
        <taxon>Streptophyta</taxon>
        <taxon>Embryophyta</taxon>
        <taxon>Tracheophyta</taxon>
        <taxon>Spermatophyta</taxon>
        <taxon>Magnoliopsida</taxon>
        <taxon>Liliopsida</taxon>
        <taxon>Poales</taxon>
        <taxon>Poaceae</taxon>
        <taxon>BOP clade</taxon>
        <taxon>Pooideae</taxon>
        <taxon>Triticodae</taxon>
        <taxon>Triticeae</taxon>
        <taxon>Triticinae</taxon>
        <taxon>Aegilops</taxon>
    </lineage>
</organism>
<proteinExistence type="predicted"/>
<keyword evidence="3" id="KW-1185">Reference proteome</keyword>
<dbReference type="AlphaFoldDB" id="A0A453HPV0"/>
<feature type="compositionally biased region" description="Basic residues" evidence="1">
    <location>
        <begin position="51"/>
        <end position="65"/>
    </location>
</feature>
<accession>A0A453HPV0</accession>
<reference evidence="2" key="5">
    <citation type="journal article" date="2021" name="G3 (Bethesda)">
        <title>Aegilops tauschii genome assembly Aet v5.0 features greater sequence contiguity and improved annotation.</title>
        <authorList>
            <person name="Wang L."/>
            <person name="Zhu T."/>
            <person name="Rodriguez J.C."/>
            <person name="Deal K.R."/>
            <person name="Dubcovsky J."/>
            <person name="McGuire P.E."/>
            <person name="Lux T."/>
            <person name="Spannagl M."/>
            <person name="Mayer K.F.X."/>
            <person name="Baldrich P."/>
            <person name="Meyers B.C."/>
            <person name="Huo N."/>
            <person name="Gu Y.Q."/>
            <person name="Zhou H."/>
            <person name="Devos K.M."/>
            <person name="Bennetzen J.L."/>
            <person name="Unver T."/>
            <person name="Budak H."/>
            <person name="Gulick P.J."/>
            <person name="Galiba G."/>
            <person name="Kalapos B."/>
            <person name="Nelson D.R."/>
            <person name="Li P."/>
            <person name="You F.M."/>
            <person name="Luo M.C."/>
            <person name="Dvorak J."/>
        </authorList>
    </citation>
    <scope>NUCLEOTIDE SEQUENCE [LARGE SCALE GENOMIC DNA]</scope>
    <source>
        <strain evidence="2">cv. AL8/78</strain>
    </source>
</reference>
<dbReference type="Gramene" id="AET4Gv20265900.1">
    <property type="protein sequence ID" value="AET4Gv20265900.1"/>
    <property type="gene ID" value="AET4Gv20265900"/>
</dbReference>
<reference evidence="3" key="1">
    <citation type="journal article" date="2014" name="Science">
        <title>Ancient hybridizations among the ancestral genomes of bread wheat.</title>
        <authorList>
            <consortium name="International Wheat Genome Sequencing Consortium,"/>
            <person name="Marcussen T."/>
            <person name="Sandve S.R."/>
            <person name="Heier L."/>
            <person name="Spannagl M."/>
            <person name="Pfeifer M."/>
            <person name="Jakobsen K.S."/>
            <person name="Wulff B.B."/>
            <person name="Steuernagel B."/>
            <person name="Mayer K.F."/>
            <person name="Olsen O.A."/>
        </authorList>
    </citation>
    <scope>NUCLEOTIDE SEQUENCE [LARGE SCALE GENOMIC DNA]</scope>
    <source>
        <strain evidence="3">cv. AL8/78</strain>
    </source>
</reference>
<dbReference type="Proteomes" id="UP000015105">
    <property type="component" value="Chromosome 4D"/>
</dbReference>
<protein>
    <submittedName>
        <fullName evidence="2">Uncharacterized protein</fullName>
    </submittedName>
</protein>
<dbReference type="EnsemblPlants" id="AET4Gv20265900.1">
    <property type="protein sequence ID" value="AET4Gv20265900.1"/>
    <property type="gene ID" value="AET4Gv20265900"/>
</dbReference>
<reference evidence="3" key="2">
    <citation type="journal article" date="2017" name="Nat. Plants">
        <title>The Aegilops tauschii genome reveals multiple impacts of transposons.</title>
        <authorList>
            <person name="Zhao G."/>
            <person name="Zou C."/>
            <person name="Li K."/>
            <person name="Wang K."/>
            <person name="Li T."/>
            <person name="Gao L."/>
            <person name="Zhang X."/>
            <person name="Wang H."/>
            <person name="Yang Z."/>
            <person name="Liu X."/>
            <person name="Jiang W."/>
            <person name="Mao L."/>
            <person name="Kong X."/>
            <person name="Jiao Y."/>
            <person name="Jia J."/>
        </authorList>
    </citation>
    <scope>NUCLEOTIDE SEQUENCE [LARGE SCALE GENOMIC DNA]</scope>
    <source>
        <strain evidence="3">cv. AL8/78</strain>
    </source>
</reference>